<name>A0A1I0W8F2_9FIRM</name>
<proteinExistence type="inferred from homology"/>
<dbReference type="Pfam" id="PF01042">
    <property type="entry name" value="Ribonuc_L-PSP"/>
    <property type="match status" value="1"/>
</dbReference>
<dbReference type="InterPro" id="IPR006175">
    <property type="entry name" value="YjgF/YER057c/UK114"/>
</dbReference>
<dbReference type="PANTHER" id="PTHR11803">
    <property type="entry name" value="2-IMINOBUTANOATE/2-IMINOPROPANOATE DEAMINASE RIDA"/>
    <property type="match status" value="1"/>
</dbReference>
<evidence type="ECO:0000313" key="3">
    <source>
        <dbReference type="Proteomes" id="UP000198838"/>
    </source>
</evidence>
<dbReference type="Gene3D" id="3.30.1330.40">
    <property type="entry name" value="RutC-like"/>
    <property type="match status" value="1"/>
</dbReference>
<dbReference type="InterPro" id="IPR035959">
    <property type="entry name" value="RutC-like_sf"/>
</dbReference>
<accession>A0A1I0W8F2</accession>
<comment type="similarity">
    <text evidence="1">Belongs to the RutC family.</text>
</comment>
<dbReference type="InterPro" id="IPR019897">
    <property type="entry name" value="RidA_CS"/>
</dbReference>
<dbReference type="GO" id="GO:0005829">
    <property type="term" value="C:cytosol"/>
    <property type="evidence" value="ECO:0007669"/>
    <property type="project" value="TreeGrafter"/>
</dbReference>
<dbReference type="SUPFAM" id="SSF55298">
    <property type="entry name" value="YjgF-like"/>
    <property type="match status" value="1"/>
</dbReference>
<dbReference type="GO" id="GO:0019239">
    <property type="term" value="F:deaminase activity"/>
    <property type="evidence" value="ECO:0007669"/>
    <property type="project" value="TreeGrafter"/>
</dbReference>
<gene>
    <name evidence="2" type="ORF">SAMN05216249_103114</name>
</gene>
<organism evidence="2 3">
    <name type="scientific">Acetitomaculum ruminis DSM 5522</name>
    <dbReference type="NCBI Taxonomy" id="1120918"/>
    <lineage>
        <taxon>Bacteria</taxon>
        <taxon>Bacillati</taxon>
        <taxon>Bacillota</taxon>
        <taxon>Clostridia</taxon>
        <taxon>Lachnospirales</taxon>
        <taxon>Lachnospiraceae</taxon>
        <taxon>Acetitomaculum</taxon>
    </lineage>
</organism>
<dbReference type="PROSITE" id="PS01094">
    <property type="entry name" value="UPF0076"/>
    <property type="match status" value="1"/>
</dbReference>
<reference evidence="2 3" key="1">
    <citation type="submission" date="2016-10" db="EMBL/GenBank/DDBJ databases">
        <authorList>
            <person name="de Groot N.N."/>
        </authorList>
    </citation>
    <scope>NUCLEOTIDE SEQUENCE [LARGE SCALE GENOMIC DNA]</scope>
    <source>
        <strain evidence="2 3">DSM 5522</strain>
    </source>
</reference>
<dbReference type="OrthoDB" id="9803101at2"/>
<protein>
    <submittedName>
        <fullName evidence="2">Endoribonuclease L-PSP</fullName>
    </submittedName>
</protein>
<dbReference type="STRING" id="1120918.SAMN05216249_103114"/>
<dbReference type="PANTHER" id="PTHR11803:SF39">
    <property type="entry name" value="2-IMINOBUTANOATE_2-IMINOPROPANOATE DEAMINASE"/>
    <property type="match status" value="1"/>
</dbReference>
<dbReference type="CDD" id="cd00448">
    <property type="entry name" value="YjgF_YER057c_UK114_family"/>
    <property type="match status" value="1"/>
</dbReference>
<evidence type="ECO:0000313" key="2">
    <source>
        <dbReference type="EMBL" id="SFA84186.1"/>
    </source>
</evidence>
<dbReference type="FunFam" id="3.30.1330.40:FF:000001">
    <property type="entry name" value="L-PSP family endoribonuclease"/>
    <property type="match status" value="1"/>
</dbReference>
<keyword evidence="3" id="KW-1185">Reference proteome</keyword>
<dbReference type="AlphaFoldDB" id="A0A1I0W8F2"/>
<dbReference type="NCBIfam" id="TIGR00004">
    <property type="entry name" value="Rid family detoxifying hydrolase"/>
    <property type="match status" value="1"/>
</dbReference>
<dbReference type="RefSeq" id="WP_092870570.1">
    <property type="nucleotide sequence ID" value="NZ_FOJY01000003.1"/>
</dbReference>
<evidence type="ECO:0000256" key="1">
    <source>
        <dbReference type="ARBA" id="ARBA00010552"/>
    </source>
</evidence>
<sequence>MEKRIISTSKAPAAVGPYVQAVEKGGFLFASGQIGLVPESGELREGIEAQTKQVLANIEAVLNEAGYKKSDVLKTSVFLKDINDFALVNEIYGDFFGDDKPARSCVEVANLPKGALVEIEIIAGK</sequence>
<dbReference type="EMBL" id="FOJY01000003">
    <property type="protein sequence ID" value="SFA84186.1"/>
    <property type="molecule type" value="Genomic_DNA"/>
</dbReference>
<dbReference type="Proteomes" id="UP000198838">
    <property type="component" value="Unassembled WGS sequence"/>
</dbReference>
<dbReference type="InterPro" id="IPR006056">
    <property type="entry name" value="RidA"/>
</dbReference>